<dbReference type="InterPro" id="IPR008906">
    <property type="entry name" value="HATC_C_dom"/>
</dbReference>
<proteinExistence type="predicted"/>
<reference evidence="4" key="1">
    <citation type="submission" date="2025-08" db="UniProtKB">
        <authorList>
            <consortium name="RefSeq"/>
        </authorList>
    </citation>
    <scope>IDENTIFICATION</scope>
    <source>
        <tissue evidence="4">Testes</tissue>
    </source>
</reference>
<dbReference type="Proteomes" id="UP000694865">
    <property type="component" value="Unplaced"/>
</dbReference>
<dbReference type="PANTHER" id="PTHR46880:SF5">
    <property type="entry name" value="DUF4371 DOMAIN-CONTAINING PROTEIN"/>
    <property type="match status" value="1"/>
</dbReference>
<feature type="region of interest" description="Disordered" evidence="1">
    <location>
        <begin position="102"/>
        <end position="165"/>
    </location>
</feature>
<name>A0ABM0GSI9_SACKO</name>
<evidence type="ECO:0000313" key="3">
    <source>
        <dbReference type="Proteomes" id="UP000694865"/>
    </source>
</evidence>
<feature type="compositionally biased region" description="Basic residues" evidence="1">
    <location>
        <begin position="131"/>
        <end position="165"/>
    </location>
</feature>
<feature type="region of interest" description="Disordered" evidence="1">
    <location>
        <begin position="29"/>
        <end position="48"/>
    </location>
</feature>
<gene>
    <name evidence="4" type="primary">LOC100371370</name>
</gene>
<organism evidence="3 4">
    <name type="scientific">Saccoglossus kowalevskii</name>
    <name type="common">Acorn worm</name>
    <dbReference type="NCBI Taxonomy" id="10224"/>
    <lineage>
        <taxon>Eukaryota</taxon>
        <taxon>Metazoa</taxon>
        <taxon>Hemichordata</taxon>
        <taxon>Enteropneusta</taxon>
        <taxon>Harrimaniidae</taxon>
        <taxon>Saccoglossus</taxon>
    </lineage>
</organism>
<dbReference type="InterPro" id="IPR012337">
    <property type="entry name" value="RNaseH-like_sf"/>
</dbReference>
<evidence type="ECO:0000313" key="4">
    <source>
        <dbReference type="RefSeq" id="XP_002736430.1"/>
    </source>
</evidence>
<evidence type="ECO:0000256" key="1">
    <source>
        <dbReference type="SAM" id="MobiDB-lite"/>
    </source>
</evidence>
<sequence length="383" mass="43164">MEFEGPMFTDSEDDEEFLPAGLQSDVSSISLASSRSPSPVDVPAGSSPVACTSFDLHDADVSEAASAVLETEIAKATTSSMSQNNEPDCMTSAFLSVPEELLQQEEKKPPKKLKARKKRKSGSEQQDGETKKKKRKKKEPGEKKKKKEPREKKKKSSKPANKRKNINTIIAVKQLKLVPGQYMQNLDSYISENLSPFSITVTEQMKTDFRSQVYNKYIDNICQNLEARFPDVQLISAFSIFDPSLAEDDACQEKLDMLIDHYQMNGEAIRSEYTLIQTAMMTSYTDYKYKDMLKTIITKYKDLTPGLHYLAAVALTLPISTVDCERGFSAVSRIKTNLRNRLSEKILRCLLFISVEGPPIEKFDFKAASDAWAMTKTRRLQLD</sequence>
<evidence type="ECO:0000259" key="2">
    <source>
        <dbReference type="Pfam" id="PF05699"/>
    </source>
</evidence>
<protein>
    <submittedName>
        <fullName evidence="4">Uncharacterized protein LOC100371370</fullName>
    </submittedName>
</protein>
<dbReference type="RefSeq" id="XP_002736430.1">
    <property type="nucleotide sequence ID" value="XM_002736384.2"/>
</dbReference>
<dbReference type="Pfam" id="PF05699">
    <property type="entry name" value="Dimer_Tnp_hAT"/>
    <property type="match status" value="1"/>
</dbReference>
<keyword evidence="3" id="KW-1185">Reference proteome</keyword>
<feature type="compositionally biased region" description="Low complexity" evidence="1">
    <location>
        <begin position="29"/>
        <end position="38"/>
    </location>
</feature>
<feature type="compositionally biased region" description="Basic residues" evidence="1">
    <location>
        <begin position="109"/>
        <end position="120"/>
    </location>
</feature>
<accession>A0ABM0GSI9</accession>
<dbReference type="GeneID" id="100371370"/>
<dbReference type="PANTHER" id="PTHR46880">
    <property type="entry name" value="RAS-ASSOCIATING DOMAIN-CONTAINING PROTEIN"/>
    <property type="match status" value="1"/>
</dbReference>
<dbReference type="SUPFAM" id="SSF53098">
    <property type="entry name" value="Ribonuclease H-like"/>
    <property type="match status" value="1"/>
</dbReference>
<feature type="domain" description="HAT C-terminal dimerisation" evidence="2">
    <location>
        <begin position="299"/>
        <end position="353"/>
    </location>
</feature>